<evidence type="ECO:0000313" key="2">
    <source>
        <dbReference type="EMBL" id="AEE97851.1"/>
    </source>
</evidence>
<evidence type="ECO:0000256" key="1">
    <source>
        <dbReference type="SAM" id="Phobius"/>
    </source>
</evidence>
<accession>F3ZZ69</accession>
<sequence>MFKKICLIMITATLFLPIFIKPAIVYAAPLITDNESDEARVMPSSAISLLSLKATVDVGINNSDVSLQYVIKNNSDKPVHITMGYLENVAKVYDFSRGKDIYINGQLPKGNQVVKLGTGEYTGLRWMTWPVDIKANQTLVIKGTLSLHNKLLNDGTQVMDFPLKSMALWDGAVKQIELTFRFPQPMIYAMDPTPKPTPTKISDEGNLVWRYSNVEPPEDIIVHFKPTEFIATERLRLSGNKQLQSIAQFYNNDDYVNVINAGERYLSVKPSAQYEPLVQLLLARSYTELLQSDKAIELYNRLLSSNKLGDLAVTVKQQALFYKYTAAQQQNDVGEQQDVLDRIGSLDDEESTPAFKSWAAEQKINIQAVAIVKEAEKRAAEQAARKAAQRKRFSLDRPINIDGYNIALKYILAAAFIIVIIIITLILRSKRKKRRKRMPRW</sequence>
<reference evidence="3" key="1">
    <citation type="submission" date="2010-11" db="EMBL/GenBank/DDBJ databases">
        <title>The complete genome of Mahella australiensis DSM 15567.</title>
        <authorList>
            <consortium name="US DOE Joint Genome Institute (JGI-PGF)"/>
            <person name="Lucas S."/>
            <person name="Copeland A."/>
            <person name="Lapidus A."/>
            <person name="Bruce D."/>
            <person name="Goodwin L."/>
            <person name="Pitluck S."/>
            <person name="Kyrpides N."/>
            <person name="Mavromatis K."/>
            <person name="Pagani I."/>
            <person name="Ivanova N."/>
            <person name="Teshima H."/>
            <person name="Brettin T."/>
            <person name="Detter J.C."/>
            <person name="Han C."/>
            <person name="Tapia R."/>
            <person name="Land M."/>
            <person name="Hauser L."/>
            <person name="Markowitz V."/>
            <person name="Cheng J.-F."/>
            <person name="Hugenholtz P."/>
            <person name="Woyke T."/>
            <person name="Wu D."/>
            <person name="Spring S."/>
            <person name="Pukall R."/>
            <person name="Steenblock K."/>
            <person name="Schneider S."/>
            <person name="Klenk H.-P."/>
            <person name="Eisen J.A."/>
        </authorList>
    </citation>
    <scope>NUCLEOTIDE SEQUENCE [LARGE SCALE GENOMIC DNA]</scope>
    <source>
        <strain evidence="3">DSM 15567 / CIP 107919 / 50-1 BON</strain>
    </source>
</reference>
<keyword evidence="1" id="KW-0812">Transmembrane</keyword>
<dbReference type="Gene3D" id="2.60.40.3680">
    <property type="match status" value="1"/>
</dbReference>
<dbReference type="eggNOG" id="ENOG50347CB">
    <property type="taxonomic scope" value="Bacteria"/>
</dbReference>
<dbReference type="AlphaFoldDB" id="F3ZZ69"/>
<organism evidence="2 3">
    <name type="scientific">Mahella australiensis (strain DSM 15567 / CIP 107919 / 50-1 BON)</name>
    <dbReference type="NCBI Taxonomy" id="697281"/>
    <lineage>
        <taxon>Bacteria</taxon>
        <taxon>Bacillati</taxon>
        <taxon>Bacillota</taxon>
        <taxon>Clostridia</taxon>
        <taxon>Thermoanaerobacterales</taxon>
        <taxon>Thermoanaerobacterales Family IV. Incertae Sedis</taxon>
        <taxon>Mahella</taxon>
    </lineage>
</organism>
<keyword evidence="1" id="KW-0472">Membrane</keyword>
<dbReference type="KEGG" id="mas:Mahau_2715"/>
<keyword evidence="1" id="KW-1133">Transmembrane helix</keyword>
<keyword evidence="3" id="KW-1185">Reference proteome</keyword>
<proteinExistence type="predicted"/>
<reference evidence="2 3" key="2">
    <citation type="journal article" date="2011" name="Stand. Genomic Sci.">
        <title>Complete genome sequence of Mahella australiensis type strain (50-1 BON).</title>
        <authorList>
            <person name="Sikorski J."/>
            <person name="Teshima H."/>
            <person name="Nolan M."/>
            <person name="Lucas S."/>
            <person name="Hammon N."/>
            <person name="Deshpande S."/>
            <person name="Cheng J.F."/>
            <person name="Pitluck S."/>
            <person name="Liolios K."/>
            <person name="Pagani I."/>
            <person name="Ivanova N."/>
            <person name="Huntemann M."/>
            <person name="Mavromatis K."/>
            <person name="Ovchinikova G."/>
            <person name="Pati A."/>
            <person name="Tapia R."/>
            <person name="Han C."/>
            <person name="Goodwin L."/>
            <person name="Chen A."/>
            <person name="Palaniappan K."/>
            <person name="Land M."/>
            <person name="Hauser L."/>
            <person name="Ngatchou-Djao O.D."/>
            <person name="Rohde M."/>
            <person name="Pukall R."/>
            <person name="Spring S."/>
            <person name="Abt B."/>
            <person name="Goker M."/>
            <person name="Detter J.C."/>
            <person name="Woyke T."/>
            <person name="Bristow J."/>
            <person name="Markowitz V."/>
            <person name="Hugenholtz P."/>
            <person name="Eisen J.A."/>
            <person name="Kyrpides N.C."/>
            <person name="Klenk H.P."/>
            <person name="Lapidus A."/>
        </authorList>
    </citation>
    <scope>NUCLEOTIDE SEQUENCE [LARGE SCALE GENOMIC DNA]</scope>
    <source>
        <strain evidence="3">DSM 15567 / CIP 107919 / 50-1 BON</strain>
    </source>
</reference>
<protein>
    <submittedName>
        <fullName evidence="2">Uncharacterized protein</fullName>
    </submittedName>
</protein>
<evidence type="ECO:0000313" key="3">
    <source>
        <dbReference type="Proteomes" id="UP000008457"/>
    </source>
</evidence>
<dbReference type="STRING" id="697281.Mahau_2715"/>
<dbReference type="HOGENOM" id="CLU_620816_0_0_9"/>
<dbReference type="EMBL" id="CP002360">
    <property type="protein sequence ID" value="AEE97851.1"/>
    <property type="molecule type" value="Genomic_DNA"/>
</dbReference>
<dbReference type="Proteomes" id="UP000008457">
    <property type="component" value="Chromosome"/>
</dbReference>
<feature type="transmembrane region" description="Helical" evidence="1">
    <location>
        <begin position="407"/>
        <end position="427"/>
    </location>
</feature>
<gene>
    <name evidence="2" type="ordered locus">Mahau_2715</name>
</gene>
<dbReference type="RefSeq" id="WP_013782274.1">
    <property type="nucleotide sequence ID" value="NC_015520.1"/>
</dbReference>
<name>F3ZZ69_MAHA5</name>